<dbReference type="Proteomes" id="UP000284006">
    <property type="component" value="Unassembled WGS sequence"/>
</dbReference>
<evidence type="ECO:0000256" key="1">
    <source>
        <dbReference type="ARBA" id="ARBA00023015"/>
    </source>
</evidence>
<accession>A0A418XH83</accession>
<keyword evidence="7" id="KW-1185">Reference proteome</keyword>
<evidence type="ECO:0000256" key="4">
    <source>
        <dbReference type="PROSITE-ProRule" id="PRU00335"/>
    </source>
</evidence>
<keyword evidence="2 4" id="KW-0238">DNA-binding</keyword>
<protein>
    <submittedName>
        <fullName evidence="6">TetR/AcrR family transcriptional regulator</fullName>
    </submittedName>
</protein>
<reference evidence="6 7" key="1">
    <citation type="submission" date="2018-09" db="EMBL/GenBank/DDBJ databases">
        <authorList>
            <person name="Zhu H."/>
        </authorList>
    </citation>
    <scope>NUCLEOTIDE SEQUENCE [LARGE SCALE GENOMIC DNA]</scope>
    <source>
        <strain evidence="6 7">K1S02-61</strain>
    </source>
</reference>
<feature type="domain" description="HTH tetR-type" evidence="5">
    <location>
        <begin position="11"/>
        <end position="71"/>
    </location>
</feature>
<dbReference type="GO" id="GO:0003700">
    <property type="term" value="F:DNA-binding transcription factor activity"/>
    <property type="evidence" value="ECO:0007669"/>
    <property type="project" value="TreeGrafter"/>
</dbReference>
<gene>
    <name evidence="6" type="ORF">D3872_17845</name>
</gene>
<name>A0A418XH83_9BURK</name>
<comment type="caution">
    <text evidence="6">The sequence shown here is derived from an EMBL/GenBank/DDBJ whole genome shotgun (WGS) entry which is preliminary data.</text>
</comment>
<keyword evidence="3" id="KW-0804">Transcription</keyword>
<dbReference type="AlphaFoldDB" id="A0A418XH83"/>
<dbReference type="PRINTS" id="PR00455">
    <property type="entry name" value="HTHTETR"/>
</dbReference>
<evidence type="ECO:0000256" key="3">
    <source>
        <dbReference type="ARBA" id="ARBA00023163"/>
    </source>
</evidence>
<dbReference type="InterPro" id="IPR036271">
    <property type="entry name" value="Tet_transcr_reg_TetR-rel_C_sf"/>
</dbReference>
<dbReference type="PANTHER" id="PTHR30055">
    <property type="entry name" value="HTH-TYPE TRANSCRIPTIONAL REGULATOR RUTR"/>
    <property type="match status" value="1"/>
</dbReference>
<organism evidence="6 7">
    <name type="scientific">Massilia cavernae</name>
    <dbReference type="NCBI Taxonomy" id="2320864"/>
    <lineage>
        <taxon>Bacteria</taxon>
        <taxon>Pseudomonadati</taxon>
        <taxon>Pseudomonadota</taxon>
        <taxon>Betaproteobacteria</taxon>
        <taxon>Burkholderiales</taxon>
        <taxon>Oxalobacteraceae</taxon>
        <taxon>Telluria group</taxon>
        <taxon>Massilia</taxon>
    </lineage>
</organism>
<dbReference type="GO" id="GO:0000976">
    <property type="term" value="F:transcription cis-regulatory region binding"/>
    <property type="evidence" value="ECO:0007669"/>
    <property type="project" value="TreeGrafter"/>
</dbReference>
<dbReference type="Pfam" id="PF00440">
    <property type="entry name" value="TetR_N"/>
    <property type="match status" value="1"/>
</dbReference>
<dbReference type="InterPro" id="IPR050109">
    <property type="entry name" value="HTH-type_TetR-like_transc_reg"/>
</dbReference>
<dbReference type="OrthoDB" id="8617654at2"/>
<dbReference type="Gene3D" id="1.10.357.10">
    <property type="entry name" value="Tetracycline Repressor, domain 2"/>
    <property type="match status" value="1"/>
</dbReference>
<feature type="DNA-binding region" description="H-T-H motif" evidence="4">
    <location>
        <begin position="34"/>
        <end position="53"/>
    </location>
</feature>
<dbReference type="EMBL" id="QYUP01000135">
    <property type="protein sequence ID" value="RJG11801.1"/>
    <property type="molecule type" value="Genomic_DNA"/>
</dbReference>
<sequence>MKDARLTYHHGNLRQELVDSAVELLHSEGEEALTLRAVARAAGVSQTAPYRHFSDRGALLAAVAETGFSKLDERCEHALSISGGPRDRLHRLGKAYVQFARDEPALYRLMFGAELGPFKDAYPSLDAGAKRVHDMMRITVEDLMPEGGAPNADAESACIAAWSLVHGLASLLIDRNINVPANRATALIDSVTSLFAKGLP</sequence>
<evidence type="ECO:0000256" key="2">
    <source>
        <dbReference type="ARBA" id="ARBA00023125"/>
    </source>
</evidence>
<dbReference type="InterPro" id="IPR025996">
    <property type="entry name" value="MT1864/Rv1816-like_C"/>
</dbReference>
<dbReference type="PANTHER" id="PTHR30055:SF220">
    <property type="entry name" value="TETR-FAMILY REGULATORY PROTEIN"/>
    <property type="match status" value="1"/>
</dbReference>
<dbReference type="SUPFAM" id="SSF48498">
    <property type="entry name" value="Tetracyclin repressor-like, C-terminal domain"/>
    <property type="match status" value="1"/>
</dbReference>
<dbReference type="PROSITE" id="PS50977">
    <property type="entry name" value="HTH_TETR_2"/>
    <property type="match status" value="1"/>
</dbReference>
<dbReference type="RefSeq" id="WP_119812076.1">
    <property type="nucleotide sequence ID" value="NZ_QYUP01000135.1"/>
</dbReference>
<evidence type="ECO:0000313" key="7">
    <source>
        <dbReference type="Proteomes" id="UP000284006"/>
    </source>
</evidence>
<keyword evidence="1" id="KW-0805">Transcription regulation</keyword>
<proteinExistence type="predicted"/>
<evidence type="ECO:0000259" key="5">
    <source>
        <dbReference type="PROSITE" id="PS50977"/>
    </source>
</evidence>
<dbReference type="InterPro" id="IPR001647">
    <property type="entry name" value="HTH_TetR"/>
</dbReference>
<dbReference type="InterPro" id="IPR009057">
    <property type="entry name" value="Homeodomain-like_sf"/>
</dbReference>
<dbReference type="SUPFAM" id="SSF46689">
    <property type="entry name" value="Homeodomain-like"/>
    <property type="match status" value="1"/>
</dbReference>
<dbReference type="Pfam" id="PF13305">
    <property type="entry name" value="TetR_C_33"/>
    <property type="match status" value="1"/>
</dbReference>
<evidence type="ECO:0000313" key="6">
    <source>
        <dbReference type="EMBL" id="RJG11801.1"/>
    </source>
</evidence>